<dbReference type="EMBL" id="BLXT01006238">
    <property type="protein sequence ID" value="GFO30520.1"/>
    <property type="molecule type" value="Genomic_DNA"/>
</dbReference>
<sequence length="170" mass="19405">MYSLSTCLPSLDSITPTGRIQTPAIQSRAELDHLQREADKRGREKSYTPPEPPVIRVTCRIILSSSSSSSSSLSHRYQRLLQSPATPLRPRASFRATTSFHKDHLHQGIKPATFPVLTLYLPLFSQLLLSWQQIFHSASHRVLDRIFPSRSKQARPYMRCRRSRPVATVR</sequence>
<gene>
    <name evidence="2" type="ORF">PoB_005702500</name>
</gene>
<proteinExistence type="predicted"/>
<feature type="region of interest" description="Disordered" evidence="1">
    <location>
        <begin position="27"/>
        <end position="52"/>
    </location>
</feature>
<evidence type="ECO:0000313" key="3">
    <source>
        <dbReference type="Proteomes" id="UP000735302"/>
    </source>
</evidence>
<evidence type="ECO:0000313" key="2">
    <source>
        <dbReference type="EMBL" id="GFO30520.1"/>
    </source>
</evidence>
<comment type="caution">
    <text evidence="2">The sequence shown here is derived from an EMBL/GenBank/DDBJ whole genome shotgun (WGS) entry which is preliminary data.</text>
</comment>
<accession>A0AAV4CCP5</accession>
<dbReference type="AlphaFoldDB" id="A0AAV4CCP5"/>
<organism evidence="2 3">
    <name type="scientific">Plakobranchus ocellatus</name>
    <dbReference type="NCBI Taxonomy" id="259542"/>
    <lineage>
        <taxon>Eukaryota</taxon>
        <taxon>Metazoa</taxon>
        <taxon>Spiralia</taxon>
        <taxon>Lophotrochozoa</taxon>
        <taxon>Mollusca</taxon>
        <taxon>Gastropoda</taxon>
        <taxon>Heterobranchia</taxon>
        <taxon>Euthyneura</taxon>
        <taxon>Panpulmonata</taxon>
        <taxon>Sacoglossa</taxon>
        <taxon>Placobranchoidea</taxon>
        <taxon>Plakobranchidae</taxon>
        <taxon>Plakobranchus</taxon>
    </lineage>
</organism>
<dbReference type="Proteomes" id="UP000735302">
    <property type="component" value="Unassembled WGS sequence"/>
</dbReference>
<reference evidence="2 3" key="1">
    <citation type="journal article" date="2021" name="Elife">
        <title>Chloroplast acquisition without the gene transfer in kleptoplastic sea slugs, Plakobranchus ocellatus.</title>
        <authorList>
            <person name="Maeda T."/>
            <person name="Takahashi S."/>
            <person name="Yoshida T."/>
            <person name="Shimamura S."/>
            <person name="Takaki Y."/>
            <person name="Nagai Y."/>
            <person name="Toyoda A."/>
            <person name="Suzuki Y."/>
            <person name="Arimoto A."/>
            <person name="Ishii H."/>
            <person name="Satoh N."/>
            <person name="Nishiyama T."/>
            <person name="Hasebe M."/>
            <person name="Maruyama T."/>
            <person name="Minagawa J."/>
            <person name="Obokata J."/>
            <person name="Shigenobu S."/>
        </authorList>
    </citation>
    <scope>NUCLEOTIDE SEQUENCE [LARGE SCALE GENOMIC DNA]</scope>
</reference>
<keyword evidence="3" id="KW-1185">Reference proteome</keyword>
<evidence type="ECO:0000256" key="1">
    <source>
        <dbReference type="SAM" id="MobiDB-lite"/>
    </source>
</evidence>
<protein>
    <submittedName>
        <fullName evidence="2">Uncharacterized protein</fullName>
    </submittedName>
</protein>
<name>A0AAV4CCP5_9GAST</name>
<feature type="compositionally biased region" description="Basic and acidic residues" evidence="1">
    <location>
        <begin position="29"/>
        <end position="46"/>
    </location>
</feature>